<dbReference type="InterPro" id="IPR000812">
    <property type="entry name" value="TFIIB"/>
</dbReference>
<organism evidence="6 7">
    <name type="scientific">Candidula unifasciata</name>
    <dbReference type="NCBI Taxonomy" id="100452"/>
    <lineage>
        <taxon>Eukaryota</taxon>
        <taxon>Metazoa</taxon>
        <taxon>Spiralia</taxon>
        <taxon>Lophotrochozoa</taxon>
        <taxon>Mollusca</taxon>
        <taxon>Gastropoda</taxon>
        <taxon>Heterobranchia</taxon>
        <taxon>Euthyneura</taxon>
        <taxon>Panpulmonata</taxon>
        <taxon>Eupulmonata</taxon>
        <taxon>Stylommatophora</taxon>
        <taxon>Helicina</taxon>
        <taxon>Helicoidea</taxon>
        <taxon>Geomitridae</taxon>
        <taxon>Candidula</taxon>
    </lineage>
</organism>
<feature type="non-terminal residue" evidence="6">
    <location>
        <position position="98"/>
    </location>
</feature>
<dbReference type="EMBL" id="CAJHNH020006668">
    <property type="protein sequence ID" value="CAG5134003.1"/>
    <property type="molecule type" value="Genomic_DNA"/>
</dbReference>
<dbReference type="Proteomes" id="UP000678393">
    <property type="component" value="Unassembled WGS sequence"/>
</dbReference>
<dbReference type="GO" id="GO:0070897">
    <property type="term" value="P:transcription preinitiation complex assembly"/>
    <property type="evidence" value="ECO:0007669"/>
    <property type="project" value="InterPro"/>
</dbReference>
<dbReference type="GO" id="GO:0008270">
    <property type="term" value="F:zinc ion binding"/>
    <property type="evidence" value="ECO:0007669"/>
    <property type="project" value="UniProtKB-KW"/>
</dbReference>
<protein>
    <recommendedName>
        <fullName evidence="5">TFIIB-type domain-containing protein</fullName>
    </recommendedName>
</protein>
<evidence type="ECO:0000259" key="5">
    <source>
        <dbReference type="PROSITE" id="PS51134"/>
    </source>
</evidence>
<dbReference type="AlphaFoldDB" id="A0A8S3ZWJ2"/>
<evidence type="ECO:0000313" key="6">
    <source>
        <dbReference type="EMBL" id="CAG5134003.1"/>
    </source>
</evidence>
<sequence>CAAFVYCREHPDVPLLEDYHAGDMICPLCGLVVGDRVVDVGSEWRIFRDAESSSKDQSRVGRSENPLLDGALPSTYTVHSRDSLKDEYGRSMYRSKRG</sequence>
<evidence type="ECO:0000313" key="7">
    <source>
        <dbReference type="Proteomes" id="UP000678393"/>
    </source>
</evidence>
<name>A0A8S3ZWJ2_9EUPU</name>
<gene>
    <name evidence="6" type="ORF">CUNI_LOCUS19561</name>
</gene>
<dbReference type="InterPro" id="IPR013137">
    <property type="entry name" value="Znf_TFIIB"/>
</dbReference>
<keyword evidence="7" id="KW-1185">Reference proteome</keyword>
<dbReference type="PROSITE" id="PS51134">
    <property type="entry name" value="ZF_TFIIB"/>
    <property type="match status" value="1"/>
</dbReference>
<dbReference type="Pfam" id="PF08271">
    <property type="entry name" value="Zn_Ribbon_TF"/>
    <property type="match status" value="1"/>
</dbReference>
<keyword evidence="3" id="KW-0863">Zinc-finger</keyword>
<proteinExistence type="predicted"/>
<comment type="caution">
    <text evidence="6">The sequence shown here is derived from an EMBL/GenBank/DDBJ whole genome shotgun (WGS) entry which is preliminary data.</text>
</comment>
<accession>A0A8S3ZWJ2</accession>
<feature type="compositionally biased region" description="Basic and acidic residues" evidence="4">
    <location>
        <begin position="52"/>
        <end position="62"/>
    </location>
</feature>
<reference evidence="6" key="1">
    <citation type="submission" date="2021-04" db="EMBL/GenBank/DDBJ databases">
        <authorList>
            <consortium name="Molecular Ecology Group"/>
        </authorList>
    </citation>
    <scope>NUCLEOTIDE SEQUENCE</scope>
</reference>
<keyword evidence="1" id="KW-0805">Transcription regulation</keyword>
<keyword evidence="3" id="KW-0862">Zinc</keyword>
<evidence type="ECO:0000256" key="1">
    <source>
        <dbReference type="ARBA" id="ARBA00023015"/>
    </source>
</evidence>
<dbReference type="SUPFAM" id="SSF57783">
    <property type="entry name" value="Zinc beta-ribbon"/>
    <property type="match status" value="1"/>
</dbReference>
<evidence type="ECO:0000256" key="4">
    <source>
        <dbReference type="SAM" id="MobiDB-lite"/>
    </source>
</evidence>
<feature type="non-terminal residue" evidence="6">
    <location>
        <position position="1"/>
    </location>
</feature>
<evidence type="ECO:0000256" key="3">
    <source>
        <dbReference type="PROSITE-ProRule" id="PRU00469"/>
    </source>
</evidence>
<dbReference type="OrthoDB" id="25790at2759"/>
<keyword evidence="3" id="KW-0479">Metal-binding</keyword>
<keyword evidence="2" id="KW-0804">Transcription</keyword>
<dbReference type="Gene3D" id="2.20.25.10">
    <property type="match status" value="1"/>
</dbReference>
<feature type="region of interest" description="Disordered" evidence="4">
    <location>
        <begin position="52"/>
        <end position="81"/>
    </location>
</feature>
<feature type="domain" description="TFIIB-type" evidence="5">
    <location>
        <begin position="3"/>
        <end position="34"/>
    </location>
</feature>
<evidence type="ECO:0000256" key="2">
    <source>
        <dbReference type="ARBA" id="ARBA00023163"/>
    </source>
</evidence>
<dbReference type="PRINTS" id="PR00685">
    <property type="entry name" value="TIFACTORIIB"/>
</dbReference>